<dbReference type="Proteomes" id="UP000291117">
    <property type="component" value="Unassembled WGS sequence"/>
</dbReference>
<evidence type="ECO:0000256" key="1">
    <source>
        <dbReference type="SAM" id="SignalP"/>
    </source>
</evidence>
<dbReference type="GO" id="GO:0008889">
    <property type="term" value="F:glycerophosphodiester phosphodiesterase activity"/>
    <property type="evidence" value="ECO:0007669"/>
    <property type="project" value="TreeGrafter"/>
</dbReference>
<reference evidence="3 4" key="1">
    <citation type="submission" date="2019-02" db="EMBL/GenBank/DDBJ databases">
        <title>Pedobacter sp. RP-3-8 sp. nov., isolated from Arctic soil.</title>
        <authorList>
            <person name="Dahal R.H."/>
        </authorList>
    </citation>
    <scope>NUCLEOTIDE SEQUENCE [LARGE SCALE GENOMIC DNA]</scope>
    <source>
        <strain evidence="3 4">RP-3-8</strain>
    </source>
</reference>
<dbReference type="SUPFAM" id="SSF51695">
    <property type="entry name" value="PLC-like phosphodiesterases"/>
    <property type="match status" value="1"/>
</dbReference>
<comment type="caution">
    <text evidence="3">The sequence shown here is derived from an EMBL/GenBank/DDBJ whole genome shotgun (WGS) entry which is preliminary data.</text>
</comment>
<dbReference type="GO" id="GO:0070291">
    <property type="term" value="P:N-acylethanolamine metabolic process"/>
    <property type="evidence" value="ECO:0007669"/>
    <property type="project" value="TreeGrafter"/>
</dbReference>
<keyword evidence="1" id="KW-0732">Signal</keyword>
<dbReference type="GO" id="GO:0006580">
    <property type="term" value="P:ethanolamine metabolic process"/>
    <property type="evidence" value="ECO:0007669"/>
    <property type="project" value="TreeGrafter"/>
</dbReference>
<dbReference type="AlphaFoldDB" id="A0A4R0NHS7"/>
<dbReference type="GO" id="GO:0006644">
    <property type="term" value="P:phospholipid metabolic process"/>
    <property type="evidence" value="ECO:0007669"/>
    <property type="project" value="TreeGrafter"/>
</dbReference>
<feature type="signal peptide" evidence="1">
    <location>
        <begin position="1"/>
        <end position="26"/>
    </location>
</feature>
<dbReference type="CDD" id="cd08566">
    <property type="entry name" value="GDPD_AtGDE_like"/>
    <property type="match status" value="1"/>
</dbReference>
<gene>
    <name evidence="3" type="ORF">EZ444_03495</name>
</gene>
<sequence>MKILKNNGLVLMLTLCLLGVSCMASAQKLHTLNVKNTKQLKEFFRYKGKNIPVISGHRGGMIKGFPENSIETFENTLRFTPAFYEIDPRLTKDGVAVLMHDATLDRTTNGTGKVSDYTYAELQKFRLKDPEGHVTEAKIPTLKEVILWSKGKTIVNLDKKDLPLEVTAKILTECKNDIIMLTVHNAEQAKFYYDYNPKWMLSAFVKTKKAFKEYEGAGIPWSNIIAYIGPENKPENKELFDMLHAKGVMCMISAAPTYDKLADAAERAKNYRETFVQGADILESDLPIEVAEAIKSIKPQTKF</sequence>
<protein>
    <submittedName>
        <fullName evidence="3">Glycerophosphodiester phosphodiesterase family protein</fullName>
    </submittedName>
</protein>
<dbReference type="PROSITE" id="PS51257">
    <property type="entry name" value="PROKAR_LIPOPROTEIN"/>
    <property type="match status" value="1"/>
</dbReference>
<dbReference type="InterPro" id="IPR030395">
    <property type="entry name" value="GP_PDE_dom"/>
</dbReference>
<dbReference type="GO" id="GO:0005886">
    <property type="term" value="C:plasma membrane"/>
    <property type="evidence" value="ECO:0007669"/>
    <property type="project" value="TreeGrafter"/>
</dbReference>
<dbReference type="Gene3D" id="3.20.20.190">
    <property type="entry name" value="Phosphatidylinositol (PI) phosphodiesterase"/>
    <property type="match status" value="1"/>
</dbReference>
<evidence type="ECO:0000259" key="2">
    <source>
        <dbReference type="PROSITE" id="PS51704"/>
    </source>
</evidence>
<dbReference type="PANTHER" id="PTHR46320">
    <property type="entry name" value="GLYCEROPHOSPHODIESTER PHOSPHODIESTERASE 1"/>
    <property type="match status" value="1"/>
</dbReference>
<keyword evidence="4" id="KW-1185">Reference proteome</keyword>
<feature type="chain" id="PRO_5020985595" evidence="1">
    <location>
        <begin position="27"/>
        <end position="303"/>
    </location>
</feature>
<dbReference type="PANTHER" id="PTHR46320:SF1">
    <property type="entry name" value="GLYCEROPHOSPHODIESTER PHOSPHODIESTERASE 1"/>
    <property type="match status" value="1"/>
</dbReference>
<dbReference type="Pfam" id="PF03009">
    <property type="entry name" value="GDPD"/>
    <property type="match status" value="1"/>
</dbReference>
<dbReference type="OrthoDB" id="384721at2"/>
<accession>A0A4R0NHS7</accession>
<dbReference type="EMBL" id="SJSM01000002">
    <property type="protein sequence ID" value="TCC98853.1"/>
    <property type="molecule type" value="Genomic_DNA"/>
</dbReference>
<dbReference type="InterPro" id="IPR017946">
    <property type="entry name" value="PLC-like_Pdiesterase_TIM-brl"/>
</dbReference>
<proteinExistence type="predicted"/>
<feature type="domain" description="GP-PDE" evidence="2">
    <location>
        <begin position="52"/>
        <end position="294"/>
    </location>
</feature>
<evidence type="ECO:0000313" key="3">
    <source>
        <dbReference type="EMBL" id="TCC98853.1"/>
    </source>
</evidence>
<organism evidence="3 4">
    <name type="scientific">Pedobacter hiemivivus</name>
    <dbReference type="NCBI Taxonomy" id="2530454"/>
    <lineage>
        <taxon>Bacteria</taxon>
        <taxon>Pseudomonadati</taxon>
        <taxon>Bacteroidota</taxon>
        <taxon>Sphingobacteriia</taxon>
        <taxon>Sphingobacteriales</taxon>
        <taxon>Sphingobacteriaceae</taxon>
        <taxon>Pedobacter</taxon>
    </lineage>
</organism>
<evidence type="ECO:0000313" key="4">
    <source>
        <dbReference type="Proteomes" id="UP000291117"/>
    </source>
</evidence>
<dbReference type="PROSITE" id="PS51704">
    <property type="entry name" value="GP_PDE"/>
    <property type="match status" value="1"/>
</dbReference>
<name>A0A4R0NHS7_9SPHI</name>